<evidence type="ECO:0000256" key="1">
    <source>
        <dbReference type="ARBA" id="ARBA00000085"/>
    </source>
</evidence>
<name>A0A7Y7J1T0_9PROT</name>
<dbReference type="InterPro" id="IPR036890">
    <property type="entry name" value="HATPase_C_sf"/>
</dbReference>
<dbReference type="PANTHER" id="PTHR43065:SF42">
    <property type="entry name" value="TWO-COMPONENT SENSOR PPRA"/>
    <property type="match status" value="1"/>
</dbReference>
<feature type="non-terminal residue" evidence="5">
    <location>
        <position position="1"/>
    </location>
</feature>
<evidence type="ECO:0000313" key="6">
    <source>
        <dbReference type="Proteomes" id="UP000534870"/>
    </source>
</evidence>
<dbReference type="Pfam" id="PF02518">
    <property type="entry name" value="HATPase_c"/>
    <property type="match status" value="1"/>
</dbReference>
<dbReference type="AlphaFoldDB" id="A0A7Y7J1T0"/>
<feature type="compositionally biased region" description="Basic and acidic residues" evidence="3">
    <location>
        <begin position="71"/>
        <end position="82"/>
    </location>
</feature>
<dbReference type="PANTHER" id="PTHR43065">
    <property type="entry name" value="SENSOR HISTIDINE KINASE"/>
    <property type="match status" value="1"/>
</dbReference>
<dbReference type="SUPFAM" id="SSF55874">
    <property type="entry name" value="ATPase domain of HSP90 chaperone/DNA topoisomerase II/histidine kinase"/>
    <property type="match status" value="1"/>
</dbReference>
<dbReference type="InterPro" id="IPR005467">
    <property type="entry name" value="His_kinase_dom"/>
</dbReference>
<gene>
    <name evidence="5" type="ORF">HUK84_22030</name>
</gene>
<evidence type="ECO:0000259" key="4">
    <source>
        <dbReference type="PROSITE" id="PS50109"/>
    </source>
</evidence>
<evidence type="ECO:0000313" key="5">
    <source>
        <dbReference type="EMBL" id="NVN13785.1"/>
    </source>
</evidence>
<comment type="caution">
    <text evidence="5">The sequence shown here is derived from an EMBL/GenBank/DDBJ whole genome shotgun (WGS) entry which is preliminary data.</text>
</comment>
<dbReference type="InterPro" id="IPR004358">
    <property type="entry name" value="Sig_transdc_His_kin-like_C"/>
</dbReference>
<dbReference type="SMART" id="SM00387">
    <property type="entry name" value="HATPase_c"/>
    <property type="match status" value="1"/>
</dbReference>
<organism evidence="5 6">
    <name type="scientific">Nguyenibacter vanlangensis</name>
    <dbReference type="NCBI Taxonomy" id="1216886"/>
    <lineage>
        <taxon>Bacteria</taxon>
        <taxon>Pseudomonadati</taxon>
        <taxon>Pseudomonadota</taxon>
        <taxon>Alphaproteobacteria</taxon>
        <taxon>Acetobacterales</taxon>
        <taxon>Acetobacteraceae</taxon>
        <taxon>Nguyenibacter</taxon>
    </lineage>
</organism>
<reference evidence="5 6" key="1">
    <citation type="submission" date="2020-06" db="EMBL/GenBank/DDBJ databases">
        <title>Description of novel acetic acid bacteria.</title>
        <authorList>
            <person name="Sombolestani A."/>
        </authorList>
    </citation>
    <scope>NUCLEOTIDE SEQUENCE [LARGE SCALE GENOMIC DNA]</scope>
    <source>
        <strain evidence="5 6">LMG 31431</strain>
    </source>
</reference>
<sequence length="201" mass="20643">PRMPFAIDVGGLAPDGTLPPARTDAGQLELALLNLCINAGDAMPDGGTIALSTRPIHIDGPHIDGPPVDNLHTDTPHGDGPRIGDSAGGDLAPGPYVVVSVADQGTGMSPETLARIFEPFFTTKDVGRGTGLGLSMIYGFIRHVGGDVRVASTLGQGTRVDLYLPVQQDAVSPAPPPSPAPPAPRGLRVLVVDDEDAVRAV</sequence>
<dbReference type="PRINTS" id="PR00344">
    <property type="entry name" value="BCTRLSENSOR"/>
</dbReference>
<dbReference type="RefSeq" id="WP_246285833.1">
    <property type="nucleotide sequence ID" value="NZ_JABXXP010001188.1"/>
</dbReference>
<proteinExistence type="predicted"/>
<dbReference type="InterPro" id="IPR003594">
    <property type="entry name" value="HATPase_dom"/>
</dbReference>
<feature type="non-terminal residue" evidence="5">
    <location>
        <position position="201"/>
    </location>
</feature>
<comment type="catalytic activity">
    <reaction evidence="1">
        <text>ATP + protein L-histidine = ADP + protein N-phospho-L-histidine.</text>
        <dbReference type="EC" id="2.7.13.3"/>
    </reaction>
</comment>
<dbReference type="EMBL" id="JABXXP010001188">
    <property type="protein sequence ID" value="NVN13785.1"/>
    <property type="molecule type" value="Genomic_DNA"/>
</dbReference>
<dbReference type="Proteomes" id="UP000534870">
    <property type="component" value="Unassembled WGS sequence"/>
</dbReference>
<feature type="region of interest" description="Disordered" evidence="3">
    <location>
        <begin position="59"/>
        <end position="89"/>
    </location>
</feature>
<accession>A0A7Y7J1T0</accession>
<evidence type="ECO:0000256" key="2">
    <source>
        <dbReference type="ARBA" id="ARBA00012438"/>
    </source>
</evidence>
<dbReference type="PROSITE" id="PS50109">
    <property type="entry name" value="HIS_KIN"/>
    <property type="match status" value="1"/>
</dbReference>
<dbReference type="EC" id="2.7.13.3" evidence="2"/>
<dbReference type="GO" id="GO:0004673">
    <property type="term" value="F:protein histidine kinase activity"/>
    <property type="evidence" value="ECO:0007669"/>
    <property type="project" value="UniProtKB-EC"/>
</dbReference>
<feature type="domain" description="Histidine kinase" evidence="4">
    <location>
        <begin position="24"/>
        <end position="168"/>
    </location>
</feature>
<evidence type="ECO:0000256" key="3">
    <source>
        <dbReference type="SAM" id="MobiDB-lite"/>
    </source>
</evidence>
<protein>
    <recommendedName>
        <fullName evidence="2">histidine kinase</fullName>
        <ecNumber evidence="2">2.7.13.3</ecNumber>
    </recommendedName>
</protein>
<dbReference type="Gene3D" id="3.30.565.10">
    <property type="entry name" value="Histidine kinase-like ATPase, C-terminal domain"/>
    <property type="match status" value="1"/>
</dbReference>